<reference evidence="2" key="1">
    <citation type="journal article" date="2019" name="Int. J. Syst. Evol. Microbiol.">
        <title>The Global Catalogue of Microorganisms (GCM) 10K type strain sequencing project: providing services to taxonomists for standard genome sequencing and annotation.</title>
        <authorList>
            <consortium name="The Broad Institute Genomics Platform"/>
            <consortium name="The Broad Institute Genome Sequencing Center for Infectious Disease"/>
            <person name="Wu L."/>
            <person name="Ma J."/>
        </authorList>
    </citation>
    <scope>NUCLEOTIDE SEQUENCE [LARGE SCALE GENOMIC DNA]</scope>
    <source>
        <strain evidence="2">CECT 7297</strain>
    </source>
</reference>
<comment type="caution">
    <text evidence="1">The sequence shown here is derived from an EMBL/GenBank/DDBJ whole genome shotgun (WGS) entry which is preliminary data.</text>
</comment>
<evidence type="ECO:0000313" key="1">
    <source>
        <dbReference type="EMBL" id="MFC4257634.1"/>
    </source>
</evidence>
<sequence length="210" mass="23637">MKIISKIILLGALLPIFVNATEVRNINSPFSAESLEQKENTIIEARSKLSRIVSTMPDKRYKAVAFFERDMQVEEAIESIKSQDITITGFRHGTPDNSGGYMMGENETIEEALANYRRDHVLFLERDAEFSQSVLNDPQSDADVKRAMSARLRKIHLRQADYVDRGLRIIGLEVSGASAELSKAWNSNPNSIRVLELVDGKPVPNKFDIQ</sequence>
<accession>A0ABV8QCL9</accession>
<gene>
    <name evidence="1" type="ORF">ACFOZ5_01170</name>
</gene>
<dbReference type="Proteomes" id="UP001595798">
    <property type="component" value="Unassembled WGS sequence"/>
</dbReference>
<keyword evidence="2" id="KW-1185">Reference proteome</keyword>
<name>A0ABV8QCL9_9GAMM</name>
<proteinExistence type="predicted"/>
<dbReference type="RefSeq" id="WP_379884868.1">
    <property type="nucleotide sequence ID" value="NZ_JBHSDI010000001.1"/>
</dbReference>
<dbReference type="EMBL" id="JBHSDI010000001">
    <property type="protein sequence ID" value="MFC4257634.1"/>
    <property type="molecule type" value="Genomic_DNA"/>
</dbReference>
<protein>
    <submittedName>
        <fullName evidence="1">Uncharacterized protein</fullName>
    </submittedName>
</protein>
<organism evidence="1 2">
    <name type="scientific">Marinobacter lacisalsi</name>
    <dbReference type="NCBI Taxonomy" id="475979"/>
    <lineage>
        <taxon>Bacteria</taxon>
        <taxon>Pseudomonadati</taxon>
        <taxon>Pseudomonadota</taxon>
        <taxon>Gammaproteobacteria</taxon>
        <taxon>Pseudomonadales</taxon>
        <taxon>Marinobacteraceae</taxon>
        <taxon>Marinobacter</taxon>
    </lineage>
</organism>
<evidence type="ECO:0000313" key="2">
    <source>
        <dbReference type="Proteomes" id="UP001595798"/>
    </source>
</evidence>